<dbReference type="PATRIC" id="fig|1195246.3.peg.816"/>
<dbReference type="EMBL" id="AKKU01000010">
    <property type="protein sequence ID" value="EIW89808.1"/>
    <property type="molecule type" value="Genomic_DNA"/>
</dbReference>
<sequence length="383" mass="41901">MKPAVTSLLFAAGCTLNLAGNLAGSHAVAADTPALWLTEQHLAGQWLTDGNGQTIPDPQSSGLTYRHGELVHIGDNSATPALRNKLLRINPATGQLVAPPLAISVNPALKQSCFAELLAGDPDWESLTWDRLDDSTLISVTEDSSKFHLTADCARRFGVTHSTAYPTLLVKIRTDKALSFAEIVAVRPVQFPAAAQVGNFPNDGIEGLAFDNQRNLYLALEQNQANAPMLFVTPYSDDFWLSDDFVKITDLKLPLPVPDAKDHPINGLDFLPARKEGHPGYLLAAARNDDQLWVLDLSRQQPAKVVPLRFYAPTRPDTSCPPYEPLANTSIEGVAVVGDQVALVNDPWQRHYPENIQCPDNAAAFRQFSPLIFKLAIDPRWFN</sequence>
<keyword evidence="1" id="KW-0732">Signal</keyword>
<dbReference type="Proteomes" id="UP000035062">
    <property type="component" value="Unassembled WGS sequence"/>
</dbReference>
<accession>I8UCW8</accession>
<dbReference type="eggNOG" id="ENOG502Z98Q">
    <property type="taxonomic scope" value="Bacteria"/>
</dbReference>
<feature type="signal peptide" evidence="1">
    <location>
        <begin position="1"/>
        <end position="29"/>
    </location>
</feature>
<comment type="caution">
    <text evidence="2">The sequence shown here is derived from an EMBL/GenBank/DDBJ whole genome shotgun (WGS) entry which is preliminary data.</text>
</comment>
<name>I8UCW8_9ALTE</name>
<reference evidence="2 3" key="1">
    <citation type="journal article" date="2012" name="J. Bacteriol.">
        <title>Genome Sequence of Pectin-Degrading Alishewanella agri, Isolated from Landfill Soil.</title>
        <authorList>
            <person name="Kim J."/>
            <person name="Jung J."/>
            <person name="Sung J.S."/>
            <person name="Chun J."/>
            <person name="Park W."/>
        </authorList>
    </citation>
    <scope>NUCLEOTIDE SEQUENCE [LARGE SCALE GENOMIC DNA]</scope>
    <source>
        <strain evidence="2 3">BL06</strain>
    </source>
</reference>
<protein>
    <recommendedName>
        <fullName evidence="4">Phytase-like domain-containing protein</fullName>
    </recommendedName>
</protein>
<dbReference type="SUPFAM" id="SSF63829">
    <property type="entry name" value="Calcium-dependent phosphotriesterase"/>
    <property type="match status" value="1"/>
</dbReference>
<evidence type="ECO:0000313" key="3">
    <source>
        <dbReference type="Proteomes" id="UP000035062"/>
    </source>
</evidence>
<dbReference type="RefSeq" id="WP_008983756.1">
    <property type="nucleotide sequence ID" value="NZ_AKKU01000010.1"/>
</dbReference>
<dbReference type="AlphaFoldDB" id="I8UCW8"/>
<evidence type="ECO:0008006" key="4">
    <source>
        <dbReference type="Google" id="ProtNLM"/>
    </source>
</evidence>
<evidence type="ECO:0000313" key="2">
    <source>
        <dbReference type="EMBL" id="EIW89808.1"/>
    </source>
</evidence>
<feature type="chain" id="PRO_5003715314" description="Phytase-like domain-containing protein" evidence="1">
    <location>
        <begin position="30"/>
        <end position="383"/>
    </location>
</feature>
<evidence type="ECO:0000256" key="1">
    <source>
        <dbReference type="SAM" id="SignalP"/>
    </source>
</evidence>
<organism evidence="2 3">
    <name type="scientific">Alishewanella agri BL06</name>
    <dbReference type="NCBI Taxonomy" id="1195246"/>
    <lineage>
        <taxon>Bacteria</taxon>
        <taxon>Pseudomonadati</taxon>
        <taxon>Pseudomonadota</taxon>
        <taxon>Gammaproteobacteria</taxon>
        <taxon>Alteromonadales</taxon>
        <taxon>Alteromonadaceae</taxon>
        <taxon>Alishewanella</taxon>
    </lineage>
</organism>
<proteinExistence type="predicted"/>
<keyword evidence="3" id="KW-1185">Reference proteome</keyword>
<gene>
    <name evidence="2" type="ORF">AGRI_04156</name>
</gene>